<feature type="domain" description="DUF3943" evidence="1">
    <location>
        <begin position="250"/>
        <end position="351"/>
    </location>
</feature>
<evidence type="ECO:0000259" key="1">
    <source>
        <dbReference type="Pfam" id="PF13084"/>
    </source>
</evidence>
<name>A0A3B1BWD6_9ZZZZ</name>
<accession>A0A3B1BWD6</accession>
<proteinExistence type="predicted"/>
<evidence type="ECO:0000313" key="2">
    <source>
        <dbReference type="EMBL" id="VAX18811.1"/>
    </source>
</evidence>
<dbReference type="Pfam" id="PF13084">
    <property type="entry name" value="DUF3943"/>
    <property type="match status" value="1"/>
</dbReference>
<dbReference type="AlphaFoldDB" id="A0A3B1BWD6"/>
<organism evidence="2">
    <name type="scientific">hydrothermal vent metagenome</name>
    <dbReference type="NCBI Taxonomy" id="652676"/>
    <lineage>
        <taxon>unclassified sequences</taxon>
        <taxon>metagenomes</taxon>
        <taxon>ecological metagenomes</taxon>
    </lineage>
</organism>
<sequence>MSYSILKYYTDILLYFNRSLKNSLLKNTLSVLLLVSTFSQISAQNLTDLSIIYKKNPLICFDSSMVIYTESFISDRFSLKLNNCNLLFNSRTFFELENYFREDIVLYSINNKTSINVISDDFSVSRLNKELNTEQLFSNTYQFDKDNFKFNEYLVNKEYFFNNFMNNVERNQFFYDMYTKNNNIYTNEFSILDFQSVQTEQYLSGTKVWGSIGVAMVGVLMLAPRSVTKWKEGYIDDAMSNLKRAFNEPPVWDEDHWQINYVGHPYAGSLYYNTIRAQGGSIISSFLFSAFISTGWEYVYEGVAEQPSIQDLFVTPIAGAILGELIHQATLGMKKNGFSVFEAAFVTVFNPMYVITNGYN</sequence>
<reference evidence="2" key="1">
    <citation type="submission" date="2018-06" db="EMBL/GenBank/DDBJ databases">
        <authorList>
            <person name="Zhirakovskaya E."/>
        </authorList>
    </citation>
    <scope>NUCLEOTIDE SEQUENCE</scope>
</reference>
<dbReference type="EMBL" id="UOGD01000116">
    <property type="protein sequence ID" value="VAX18811.1"/>
    <property type="molecule type" value="Genomic_DNA"/>
</dbReference>
<gene>
    <name evidence="2" type="ORF">MNBD_IGNAVI01-1151</name>
</gene>
<dbReference type="InterPro" id="IPR025079">
    <property type="entry name" value="DUF3943"/>
</dbReference>
<protein>
    <recommendedName>
        <fullName evidence="1">DUF3943 domain-containing protein</fullName>
    </recommendedName>
</protein>